<dbReference type="Pfam" id="PF05592">
    <property type="entry name" value="Bac_rhamnosid"/>
    <property type="match status" value="1"/>
</dbReference>
<dbReference type="Pfam" id="PF17390">
    <property type="entry name" value="Bac_rhamnosid_C"/>
    <property type="match status" value="1"/>
</dbReference>
<dbReference type="RefSeq" id="XP_007911403.1">
    <property type="nucleotide sequence ID" value="XM_007913212.1"/>
</dbReference>
<dbReference type="Proteomes" id="UP000014074">
    <property type="component" value="Unassembled WGS sequence"/>
</dbReference>
<dbReference type="Gene3D" id="1.50.10.10">
    <property type="match status" value="1"/>
</dbReference>
<dbReference type="EMBL" id="KB932812">
    <property type="protein sequence ID" value="EOO03992.1"/>
    <property type="molecule type" value="Genomic_DNA"/>
</dbReference>
<dbReference type="SUPFAM" id="SSF48208">
    <property type="entry name" value="Six-hairpin glycosidases"/>
    <property type="match status" value="1"/>
</dbReference>
<dbReference type="InterPro" id="IPR008902">
    <property type="entry name" value="Rhamnosid_concanavalin"/>
</dbReference>
<dbReference type="AlphaFoldDB" id="R8BXC2"/>
<dbReference type="HOGENOM" id="CLU_562720_0_0_1"/>
<dbReference type="InterPro" id="IPR035398">
    <property type="entry name" value="Bac_rhamnosid_C"/>
</dbReference>
<dbReference type="InterPro" id="IPR012341">
    <property type="entry name" value="6hp_glycosidase-like_sf"/>
</dbReference>
<dbReference type="InterPro" id="IPR008928">
    <property type="entry name" value="6-hairpin_glycosidase_sf"/>
</dbReference>
<evidence type="ECO:0000256" key="2">
    <source>
        <dbReference type="ARBA" id="ARBA00012652"/>
    </source>
</evidence>
<dbReference type="GO" id="GO:0030596">
    <property type="term" value="F:alpha-L-rhamnosidase activity"/>
    <property type="evidence" value="ECO:0007669"/>
    <property type="project" value="UniProtKB-EC"/>
</dbReference>
<dbReference type="GeneID" id="19326809"/>
<dbReference type="InterPro" id="IPR000595">
    <property type="entry name" value="cNMP-bd_dom"/>
</dbReference>
<feature type="domain" description="Cyclic nucleotide-binding" evidence="4">
    <location>
        <begin position="173"/>
        <end position="212"/>
    </location>
</feature>
<evidence type="ECO:0000313" key="6">
    <source>
        <dbReference type="Proteomes" id="UP000014074"/>
    </source>
</evidence>
<name>R8BXC2_PHAM7</name>
<dbReference type="EC" id="3.2.1.40" evidence="2"/>
<dbReference type="Pfam" id="PF17389">
    <property type="entry name" value="Bac_rhamnosid6H"/>
    <property type="match status" value="1"/>
</dbReference>
<dbReference type="InterPro" id="IPR035396">
    <property type="entry name" value="Bac_rhamnosid6H"/>
</dbReference>
<dbReference type="OrthoDB" id="10036721at2759"/>
<protein>
    <recommendedName>
        <fullName evidence="2">alpha-L-rhamnosidase</fullName>
        <ecNumber evidence="2">3.2.1.40</ecNumber>
    </recommendedName>
</protein>
<dbReference type="InterPro" id="IPR016007">
    <property type="entry name" value="Alpha_rhamnosid"/>
</dbReference>
<dbReference type="GO" id="GO:0005975">
    <property type="term" value="P:carbohydrate metabolic process"/>
    <property type="evidence" value="ECO:0007669"/>
    <property type="project" value="InterPro"/>
</dbReference>
<dbReference type="KEGG" id="tmn:UCRPA7_618"/>
<dbReference type="Gene3D" id="2.60.420.10">
    <property type="entry name" value="Maltose phosphorylase, domain 3"/>
    <property type="match status" value="1"/>
</dbReference>
<evidence type="ECO:0000313" key="5">
    <source>
        <dbReference type="EMBL" id="EOO03992.1"/>
    </source>
</evidence>
<evidence type="ECO:0000256" key="1">
    <source>
        <dbReference type="ARBA" id="ARBA00001445"/>
    </source>
</evidence>
<dbReference type="PANTHER" id="PTHR33307">
    <property type="entry name" value="ALPHA-RHAMNOSIDASE (EUROFUNG)"/>
    <property type="match status" value="1"/>
</dbReference>
<evidence type="ECO:0000256" key="3">
    <source>
        <dbReference type="ARBA" id="ARBA00022801"/>
    </source>
</evidence>
<organism evidence="5 6">
    <name type="scientific">Phaeoacremonium minimum (strain UCR-PA7)</name>
    <name type="common">Esca disease fungus</name>
    <name type="synonym">Togninia minima</name>
    <dbReference type="NCBI Taxonomy" id="1286976"/>
    <lineage>
        <taxon>Eukaryota</taxon>
        <taxon>Fungi</taxon>
        <taxon>Dikarya</taxon>
        <taxon>Ascomycota</taxon>
        <taxon>Pezizomycotina</taxon>
        <taxon>Sordariomycetes</taxon>
        <taxon>Sordariomycetidae</taxon>
        <taxon>Togniniales</taxon>
        <taxon>Togniniaceae</taxon>
        <taxon>Phaeoacremonium</taxon>
    </lineage>
</organism>
<dbReference type="PROSITE" id="PS50042">
    <property type="entry name" value="CNMP_BINDING_3"/>
    <property type="match status" value="1"/>
</dbReference>
<proteinExistence type="predicted"/>
<evidence type="ECO:0000259" key="4">
    <source>
        <dbReference type="PROSITE" id="PS50042"/>
    </source>
</evidence>
<gene>
    <name evidence="5" type="ORF">UCRPA7_618</name>
</gene>
<dbReference type="Gene3D" id="2.60.120.260">
    <property type="entry name" value="Galactose-binding domain-like"/>
    <property type="match status" value="1"/>
</dbReference>
<keyword evidence="3" id="KW-0378">Hydrolase</keyword>
<reference evidence="6" key="1">
    <citation type="journal article" date="2013" name="Genome Announc.">
        <title>Draft genome sequence of the ascomycete Phaeoacremonium aleophilum strain UCR-PA7, a causal agent of the esca disease complex in grapevines.</title>
        <authorList>
            <person name="Blanco-Ulate B."/>
            <person name="Rolshausen P."/>
            <person name="Cantu D."/>
        </authorList>
    </citation>
    <scope>NUCLEOTIDE SEQUENCE [LARGE SCALE GENOMIC DNA]</scope>
    <source>
        <strain evidence="6">UCR-PA7</strain>
    </source>
</reference>
<dbReference type="PANTHER" id="PTHR33307:SF11">
    <property type="entry name" value="ALPHA-L-RHAMNOSIDASE"/>
    <property type="match status" value="1"/>
</dbReference>
<keyword evidence="6" id="KW-1185">Reference proteome</keyword>
<comment type="catalytic activity">
    <reaction evidence="1">
        <text>Hydrolysis of terminal non-reducing alpha-L-rhamnose residues in alpha-L-rhamnosides.</text>
        <dbReference type="EC" id="3.2.1.40"/>
    </reaction>
</comment>
<accession>R8BXC2</accession>
<dbReference type="eggNOG" id="ENOG502QW2K">
    <property type="taxonomic scope" value="Eukaryota"/>
</dbReference>
<sequence length="534" mass="58793">MNGTGKAGTRIVFYPAENITDAGAPDQASSGSPIFDAYILAGLETESYTPKFMYHGNQYIGVNTTWEPSLSDMTGQVIRAVNEQSGSVTTSNPLFNQIHEIIDRSIQSNMHSVLTDCPTREKLGWLEQDHFVFEPVARGYDIQAYGHDFVRTMADSQAQWGPKGMIPATAPEYVVFAGQWEIYRNDPNWGNTMILFPLQLYQYYGEKAVLSNYYQIMVEYMEYLATRQKSTSLPIIDDGGLADWEGIDTTTPTGLTNTYAYQQAANAMKRIAKILRKCSDARKWAKLEKDIQAAFHKTWFNTTGSPHYSANSQGSNALALDMGAVPAEREHDVFESFLGSLEAANWHFTVGEVGLPALFRVLMAHNRNDVLYTLMSQTTKSSYGYQISQGATSLWEHWDGNNAGVGSLNHFMYGFGDMWLQRLSGLAPAGISVSWDVIDYAPIIVGDLTSASSSYRTLAGYANASWTRAGNHLTYDIVVPVGAKGVVTLSGTGITESGVDITSGKSGILSYQMTKDVTTIEVGSGSYSFYNTIQ</sequence>